<accession>A0ABU4HH81</accession>
<dbReference type="InterPro" id="IPR011049">
    <property type="entry name" value="Serralysin-like_metalloprot_C"/>
</dbReference>
<reference evidence="2 3" key="1">
    <citation type="journal article" date="2022" name="bioRxiv">
        <title>Prophages regulate Shewanella fidelis 3313 motility and biofilm formation: implications for gut colonization dynamics in Ciona robusta.</title>
        <authorList>
            <person name="Natarajan O."/>
            <person name="Gibboney S.L."/>
            <person name="Young M.N."/>
            <person name="Lim S.J."/>
            <person name="Pluta N."/>
            <person name="Atkinson C.G."/>
            <person name="Leigh B.A."/>
            <person name="Liberti A."/>
            <person name="Kees E.D."/>
            <person name="Breitbart M."/>
            <person name="Gralnick J.A."/>
            <person name="Dishaw L.J."/>
        </authorList>
    </citation>
    <scope>NUCLEOTIDE SEQUENCE [LARGE SCALE GENOMIC DNA]</scope>
    <source>
        <strain evidence="2 3">JG4066</strain>
    </source>
</reference>
<dbReference type="Proteomes" id="UP001271263">
    <property type="component" value="Unassembled WGS sequence"/>
</dbReference>
<dbReference type="NCBIfam" id="TIGR03661">
    <property type="entry name" value="T1SS_VCA0849"/>
    <property type="match status" value="1"/>
</dbReference>
<evidence type="ECO:0000313" key="2">
    <source>
        <dbReference type="EMBL" id="MDW4826600.1"/>
    </source>
</evidence>
<name>A0ABU4HH81_9GAMM</name>
<organism evidence="2 3">
    <name type="scientific">Shewanella fidelis</name>
    <dbReference type="NCBI Taxonomy" id="173509"/>
    <lineage>
        <taxon>Bacteria</taxon>
        <taxon>Pseudomonadati</taxon>
        <taxon>Pseudomonadota</taxon>
        <taxon>Gammaproteobacteria</taxon>
        <taxon>Alteromonadales</taxon>
        <taxon>Shewanellaceae</taxon>
        <taxon>Shewanella</taxon>
    </lineage>
</organism>
<proteinExistence type="predicted"/>
<gene>
    <name evidence="2" type="ORF">OS134_21260</name>
</gene>
<dbReference type="Gene3D" id="2.150.10.10">
    <property type="entry name" value="Serralysin-like metalloprotease, C-terminal"/>
    <property type="match status" value="1"/>
</dbReference>
<evidence type="ECO:0000256" key="1">
    <source>
        <dbReference type="SAM" id="MobiDB-lite"/>
    </source>
</evidence>
<protein>
    <submittedName>
        <fullName evidence="2">Type I secretion C-terminal target domain-containing protein</fullName>
    </submittedName>
</protein>
<sequence length="146" mass="15421">MGGAGNDELYGGEQLNPDDNERDFFEWGASSADGSTDTVFGFNHQIDTLDLSDLLINEENGNLEDFLSFSFSGGDTTITVDADGLGSGTDGVTIVLDGVDLSSIYGSSDASTIISQLINDEALIVDPNTSPFIPPYNQFDDGLNPP</sequence>
<dbReference type="EMBL" id="JAPMLD010000023">
    <property type="protein sequence ID" value="MDW4826600.1"/>
    <property type="molecule type" value="Genomic_DNA"/>
</dbReference>
<feature type="region of interest" description="Disordered" evidence="1">
    <location>
        <begin position="1"/>
        <end position="22"/>
    </location>
</feature>
<keyword evidence="3" id="KW-1185">Reference proteome</keyword>
<dbReference type="InterPro" id="IPR019960">
    <property type="entry name" value="T1SS_VCA0849"/>
</dbReference>
<comment type="caution">
    <text evidence="2">The sequence shown here is derived from an EMBL/GenBank/DDBJ whole genome shotgun (WGS) entry which is preliminary data.</text>
</comment>
<evidence type="ECO:0000313" key="3">
    <source>
        <dbReference type="Proteomes" id="UP001271263"/>
    </source>
</evidence>